<name>A0A8J3UB89_9ACTN</name>
<dbReference type="Pfam" id="PF13692">
    <property type="entry name" value="Glyco_trans_1_4"/>
    <property type="match status" value="1"/>
</dbReference>
<keyword evidence="1" id="KW-0328">Glycosyltransferase</keyword>
<sequence>MLVVTDSVAPRVDGIASSTGSMIRGLVEQKCAVAVIAPGRRRRTSGTDALGVVRWDVRSVQTPVDGYPLSLASAGWIARRIREFRPDVVSIQTIGPLGVAALRAAERTRTPVALSWHTDFEAYVEKYPLGWLFALPAALSVDDGHGRPSRREILSAVARREPHAFRKILTRGAAAADLLIVPSAKTAQYTDLLNVESPVFILPTGVEASEVGGETLPDDVRASVDGLPRGSRIVYVGRMSREKGIDFLMDAFGHVLTRRGDATLILVGPCKDRATGLRLDAARARFGSRLVVTGGVNRRALLDLYRRVDVFATASLTETQGIAAWEASLAGLPVVARDGALRDESPEVFEEMEAGFQEPRGFGDGILRALGREEPRPAGPRDHVGLPAAERARLFLEAVDLRSAADATAPWICPEGVWRPADRPVDPDTV</sequence>
<dbReference type="InterPro" id="IPR050194">
    <property type="entry name" value="Glycosyltransferase_grp1"/>
</dbReference>
<dbReference type="AlphaFoldDB" id="A0A8J3UB89"/>
<protein>
    <submittedName>
        <fullName evidence="4">Glycosyl transferase family 1</fullName>
    </submittedName>
</protein>
<evidence type="ECO:0000313" key="5">
    <source>
        <dbReference type="Proteomes" id="UP000622547"/>
    </source>
</evidence>
<comment type="caution">
    <text evidence="4">The sequence shown here is derived from an EMBL/GenBank/DDBJ whole genome shotgun (WGS) entry which is preliminary data.</text>
</comment>
<reference evidence="4 5" key="1">
    <citation type="submission" date="2021-01" db="EMBL/GenBank/DDBJ databases">
        <title>Whole genome shotgun sequence of Planotetraspora phitsanulokensis NBRC 104273.</title>
        <authorList>
            <person name="Komaki H."/>
            <person name="Tamura T."/>
        </authorList>
    </citation>
    <scope>NUCLEOTIDE SEQUENCE [LARGE SCALE GENOMIC DNA]</scope>
    <source>
        <strain evidence="4 5">NBRC 104273</strain>
    </source>
</reference>
<keyword evidence="2 4" id="KW-0808">Transferase</keyword>
<dbReference type="GO" id="GO:1901137">
    <property type="term" value="P:carbohydrate derivative biosynthetic process"/>
    <property type="evidence" value="ECO:0007669"/>
    <property type="project" value="UniProtKB-ARBA"/>
</dbReference>
<gene>
    <name evidence="4" type="ORF">Pph01_66150</name>
</gene>
<dbReference type="EMBL" id="BOOP01000035">
    <property type="protein sequence ID" value="GII41612.1"/>
    <property type="molecule type" value="Genomic_DNA"/>
</dbReference>
<accession>A0A8J3UB89</accession>
<evidence type="ECO:0000256" key="1">
    <source>
        <dbReference type="ARBA" id="ARBA00022676"/>
    </source>
</evidence>
<dbReference type="Gene3D" id="3.40.50.2000">
    <property type="entry name" value="Glycogen Phosphorylase B"/>
    <property type="match status" value="2"/>
</dbReference>
<proteinExistence type="predicted"/>
<keyword evidence="5" id="KW-1185">Reference proteome</keyword>
<evidence type="ECO:0000256" key="2">
    <source>
        <dbReference type="ARBA" id="ARBA00022679"/>
    </source>
</evidence>
<dbReference type="PANTHER" id="PTHR45947:SF3">
    <property type="entry name" value="SULFOQUINOVOSYL TRANSFERASE SQD2"/>
    <property type="match status" value="1"/>
</dbReference>
<dbReference type="PANTHER" id="PTHR45947">
    <property type="entry name" value="SULFOQUINOVOSYL TRANSFERASE SQD2"/>
    <property type="match status" value="1"/>
</dbReference>
<evidence type="ECO:0000313" key="4">
    <source>
        <dbReference type="EMBL" id="GII41612.1"/>
    </source>
</evidence>
<dbReference type="Pfam" id="PF13439">
    <property type="entry name" value="Glyco_transf_4"/>
    <property type="match status" value="1"/>
</dbReference>
<organism evidence="4 5">
    <name type="scientific">Planotetraspora phitsanulokensis</name>
    <dbReference type="NCBI Taxonomy" id="575192"/>
    <lineage>
        <taxon>Bacteria</taxon>
        <taxon>Bacillati</taxon>
        <taxon>Actinomycetota</taxon>
        <taxon>Actinomycetes</taxon>
        <taxon>Streptosporangiales</taxon>
        <taxon>Streptosporangiaceae</taxon>
        <taxon>Planotetraspora</taxon>
    </lineage>
</organism>
<dbReference type="SUPFAM" id="SSF53756">
    <property type="entry name" value="UDP-Glycosyltransferase/glycogen phosphorylase"/>
    <property type="match status" value="1"/>
</dbReference>
<dbReference type="InterPro" id="IPR028098">
    <property type="entry name" value="Glyco_trans_4-like_N"/>
</dbReference>
<dbReference type="Proteomes" id="UP000622547">
    <property type="component" value="Unassembled WGS sequence"/>
</dbReference>
<feature type="domain" description="Glycosyltransferase subfamily 4-like N-terminal" evidence="3">
    <location>
        <begin position="12"/>
        <end position="208"/>
    </location>
</feature>
<dbReference type="GO" id="GO:0016757">
    <property type="term" value="F:glycosyltransferase activity"/>
    <property type="evidence" value="ECO:0007669"/>
    <property type="project" value="UniProtKB-KW"/>
</dbReference>
<evidence type="ECO:0000259" key="3">
    <source>
        <dbReference type="Pfam" id="PF13439"/>
    </source>
</evidence>